<comment type="caution">
    <text evidence="4">The sequence shown here is derived from an EMBL/GenBank/DDBJ whole genome shotgun (WGS) entry which is preliminary data.</text>
</comment>
<evidence type="ECO:0000313" key="5">
    <source>
        <dbReference type="Proteomes" id="UP000772618"/>
    </source>
</evidence>
<keyword evidence="2" id="KW-0812">Transmembrane</keyword>
<proteinExistence type="predicted"/>
<dbReference type="Proteomes" id="UP000772618">
    <property type="component" value="Unassembled WGS sequence"/>
</dbReference>
<reference evidence="4 5" key="1">
    <citation type="submission" date="2021-05" db="EMBL/GenBank/DDBJ databases">
        <title>A Polyphasic approach of four new species of the genus Ohtaekwangia: Ohtaekwangia histidinii sp. nov., Ohtaekwangia cretensis sp. nov., Ohtaekwangia indiensis sp. nov., Ohtaekwangia reichenbachii sp. nov. from diverse environment.</title>
        <authorList>
            <person name="Octaviana S."/>
        </authorList>
    </citation>
    <scope>NUCLEOTIDE SEQUENCE [LARGE SCALE GENOMIC DNA]</scope>
    <source>
        <strain evidence="4 5">PWU20</strain>
    </source>
</reference>
<gene>
    <name evidence="4" type="ORF">KK060_03870</name>
</gene>
<keyword evidence="2" id="KW-0472">Membrane</keyword>
<evidence type="ECO:0000256" key="2">
    <source>
        <dbReference type="SAM" id="Phobius"/>
    </source>
</evidence>
<accession>A0ABS5VMR0</accession>
<evidence type="ECO:0000256" key="1">
    <source>
        <dbReference type="SAM" id="Coils"/>
    </source>
</evidence>
<dbReference type="EMBL" id="JAHESD010000005">
    <property type="protein sequence ID" value="MBT1702401.1"/>
    <property type="molecule type" value="Genomic_DNA"/>
</dbReference>
<dbReference type="RefSeq" id="WP_254152310.1">
    <property type="nucleotide sequence ID" value="NZ_JAHESD010000005.1"/>
</dbReference>
<evidence type="ECO:0000313" key="4">
    <source>
        <dbReference type="EMBL" id="MBT1702401.1"/>
    </source>
</evidence>
<keyword evidence="3" id="KW-0732">Signal</keyword>
<feature type="signal peptide" evidence="3">
    <location>
        <begin position="1"/>
        <end position="24"/>
    </location>
</feature>
<feature type="transmembrane region" description="Helical" evidence="2">
    <location>
        <begin position="81"/>
        <end position="100"/>
    </location>
</feature>
<keyword evidence="1" id="KW-0175">Coiled coil</keyword>
<keyword evidence="2" id="KW-1133">Transmembrane helix</keyword>
<name>A0ABS5VMR0_9BACT</name>
<feature type="chain" id="PRO_5046465038" description="Seryl-tRNA synthetase" evidence="3">
    <location>
        <begin position="25"/>
        <end position="101"/>
    </location>
</feature>
<sequence>MKKAFRVLFVLAIIALSVPTTSFASDPNSLPIEHREAQLQKLNERLKEIEAMDIKKLSKEEKKALRGEVKKIKKEMKVVSGGVYLSVGAILLIALLLILLA</sequence>
<organism evidence="4 5">
    <name type="scientific">Chryseosolibacter indicus</name>
    <dbReference type="NCBI Taxonomy" id="2782351"/>
    <lineage>
        <taxon>Bacteria</taxon>
        <taxon>Pseudomonadati</taxon>
        <taxon>Bacteroidota</taxon>
        <taxon>Cytophagia</taxon>
        <taxon>Cytophagales</taxon>
        <taxon>Chryseotaleaceae</taxon>
        <taxon>Chryseosolibacter</taxon>
    </lineage>
</organism>
<protein>
    <recommendedName>
        <fullName evidence="6">Seryl-tRNA synthetase</fullName>
    </recommendedName>
</protein>
<feature type="coiled-coil region" evidence="1">
    <location>
        <begin position="32"/>
        <end position="75"/>
    </location>
</feature>
<keyword evidence="5" id="KW-1185">Reference proteome</keyword>
<evidence type="ECO:0000256" key="3">
    <source>
        <dbReference type="SAM" id="SignalP"/>
    </source>
</evidence>
<evidence type="ECO:0008006" key="6">
    <source>
        <dbReference type="Google" id="ProtNLM"/>
    </source>
</evidence>